<dbReference type="PANTHER" id="PTHR30290:SF9">
    <property type="entry name" value="OLIGOPEPTIDE-BINDING PROTEIN APPA"/>
    <property type="match status" value="1"/>
</dbReference>
<dbReference type="CDD" id="cd08498">
    <property type="entry name" value="PBP2_NikA_DppA_OppA_like_2"/>
    <property type="match status" value="1"/>
</dbReference>
<reference evidence="6 7" key="1">
    <citation type="submission" date="2020-08" db="EMBL/GenBank/DDBJ databases">
        <title>Genomic Encyclopedia of Type Strains, Phase IV (KMG-V): Genome sequencing to study the core and pangenomes of soil and plant-associated prokaryotes.</title>
        <authorList>
            <person name="Whitman W."/>
        </authorList>
    </citation>
    <scope>NUCLEOTIDE SEQUENCE [LARGE SCALE GENOMIC DNA]</scope>
    <source>
        <strain evidence="6 7">SEMIA 4060</strain>
    </source>
</reference>
<dbReference type="Pfam" id="PF00496">
    <property type="entry name" value="SBP_bac_5"/>
    <property type="match status" value="1"/>
</dbReference>
<comment type="similarity">
    <text evidence="2">Belongs to the bacterial solute-binding protein 5 family.</text>
</comment>
<dbReference type="Proteomes" id="UP000565576">
    <property type="component" value="Unassembled WGS sequence"/>
</dbReference>
<dbReference type="GO" id="GO:0015833">
    <property type="term" value="P:peptide transport"/>
    <property type="evidence" value="ECO:0007669"/>
    <property type="project" value="TreeGrafter"/>
</dbReference>
<dbReference type="SUPFAM" id="SSF53850">
    <property type="entry name" value="Periplasmic binding protein-like II"/>
    <property type="match status" value="1"/>
</dbReference>
<sequence>MNNYLKTLLAGLAIIVPLTTPVLAKTLRWSSAGDVISYDPNAQVDSFTQSVHHMVFDPLVRRNKNLQLEPALATSWEVIEPTRWRFKLRQGVKFHEGQPFNADDVVATILREIDPGARNRENLPAVIGAEKVDDYTVDIILRGPYPLLLNDLAAVYIMSKPWMQQHDALKPGNASTGVVTYASNHANGTGPFKLVSYEPDSKSVFAVNESWWDKPQHNLTGVEYRPIASNATRVAALLSGELDMIAPIPLQDIDRVSSTSGLKVVENPSLREIFLGLNFRPELHAMPGKPNPLLNVKVRQALWHAIDLNTIQKRLMRGKSRISGMLVAPEVTGYDKSIDVPLTFDVAQAKSLMTEAGFPDGFKIGLNCSNDRYIADEQICLAIASMWAKIGVKAEVAVESKTTYFPRMDKGDLDVYILGWASLPPMDGYSVLQSLLATNDGTYGGSNPNGLSDPKIDALARSASTELNEGKRVDMLKEAFKIAHDQALYLPLHQQPVAWAMSDKVDIPQFADEYVRPWFAQMK</sequence>
<evidence type="ECO:0000313" key="7">
    <source>
        <dbReference type="Proteomes" id="UP000565576"/>
    </source>
</evidence>
<dbReference type="AlphaFoldDB" id="A0A7X0MCX0"/>
<proteinExistence type="inferred from homology"/>
<keyword evidence="3" id="KW-0813">Transport</keyword>
<evidence type="ECO:0000256" key="1">
    <source>
        <dbReference type="ARBA" id="ARBA00004418"/>
    </source>
</evidence>
<protein>
    <submittedName>
        <fullName evidence="6">Peptide/nickel transport system substrate-binding protein</fullName>
    </submittedName>
</protein>
<dbReference type="InterPro" id="IPR039424">
    <property type="entry name" value="SBP_5"/>
</dbReference>
<dbReference type="EMBL" id="JACHBG010000007">
    <property type="protein sequence ID" value="MBB6486292.1"/>
    <property type="molecule type" value="Genomic_DNA"/>
</dbReference>
<evidence type="ECO:0000256" key="2">
    <source>
        <dbReference type="ARBA" id="ARBA00005695"/>
    </source>
</evidence>
<dbReference type="InterPro" id="IPR000914">
    <property type="entry name" value="SBP_5_dom"/>
</dbReference>
<dbReference type="GO" id="GO:0030288">
    <property type="term" value="C:outer membrane-bounded periplasmic space"/>
    <property type="evidence" value="ECO:0007669"/>
    <property type="project" value="UniProtKB-ARBA"/>
</dbReference>
<dbReference type="GO" id="GO:1904680">
    <property type="term" value="F:peptide transmembrane transporter activity"/>
    <property type="evidence" value="ECO:0007669"/>
    <property type="project" value="TreeGrafter"/>
</dbReference>
<comment type="caution">
    <text evidence="6">The sequence shown here is derived from an EMBL/GenBank/DDBJ whole genome shotgun (WGS) entry which is preliminary data.</text>
</comment>
<evidence type="ECO:0000313" key="6">
    <source>
        <dbReference type="EMBL" id="MBB6486292.1"/>
    </source>
</evidence>
<comment type="subcellular location">
    <subcellularLocation>
        <location evidence="1">Periplasm</location>
    </subcellularLocation>
</comment>
<dbReference type="PIRSF" id="PIRSF002741">
    <property type="entry name" value="MppA"/>
    <property type="match status" value="1"/>
</dbReference>
<dbReference type="Gene3D" id="3.10.105.10">
    <property type="entry name" value="Dipeptide-binding Protein, Domain 3"/>
    <property type="match status" value="1"/>
</dbReference>
<organism evidence="6 7">
    <name type="scientific">Rhizobium lusitanum</name>
    <dbReference type="NCBI Taxonomy" id="293958"/>
    <lineage>
        <taxon>Bacteria</taxon>
        <taxon>Pseudomonadati</taxon>
        <taxon>Pseudomonadota</taxon>
        <taxon>Alphaproteobacteria</taxon>
        <taxon>Hyphomicrobiales</taxon>
        <taxon>Rhizobiaceae</taxon>
        <taxon>Rhizobium/Agrobacterium group</taxon>
        <taxon>Rhizobium</taxon>
    </lineage>
</organism>
<dbReference type="RefSeq" id="WP_184706103.1">
    <property type="nucleotide sequence ID" value="NZ_JACHBG010000007.1"/>
</dbReference>
<keyword evidence="4" id="KW-0732">Signal</keyword>
<gene>
    <name evidence="6" type="ORF">GGD46_003587</name>
</gene>
<evidence type="ECO:0000256" key="3">
    <source>
        <dbReference type="ARBA" id="ARBA00022448"/>
    </source>
</evidence>
<dbReference type="GO" id="GO:0043190">
    <property type="term" value="C:ATP-binding cassette (ABC) transporter complex"/>
    <property type="evidence" value="ECO:0007669"/>
    <property type="project" value="InterPro"/>
</dbReference>
<feature type="domain" description="Solute-binding protein family 5" evidence="5">
    <location>
        <begin position="68"/>
        <end position="440"/>
    </location>
</feature>
<dbReference type="Gene3D" id="3.90.76.10">
    <property type="entry name" value="Dipeptide-binding Protein, Domain 1"/>
    <property type="match status" value="1"/>
</dbReference>
<evidence type="ECO:0000259" key="5">
    <source>
        <dbReference type="Pfam" id="PF00496"/>
    </source>
</evidence>
<name>A0A7X0MCX0_9HYPH</name>
<accession>A0A7X0MCX0</accession>
<dbReference type="Gene3D" id="3.40.190.10">
    <property type="entry name" value="Periplasmic binding protein-like II"/>
    <property type="match status" value="1"/>
</dbReference>
<dbReference type="InterPro" id="IPR030678">
    <property type="entry name" value="Peptide/Ni-bd"/>
</dbReference>
<evidence type="ECO:0000256" key="4">
    <source>
        <dbReference type="ARBA" id="ARBA00022729"/>
    </source>
</evidence>
<dbReference type="PANTHER" id="PTHR30290">
    <property type="entry name" value="PERIPLASMIC BINDING COMPONENT OF ABC TRANSPORTER"/>
    <property type="match status" value="1"/>
</dbReference>